<sequence>MPQNFNQKEMKKSSYLLFVLSTTFIYGQVGINTQTPETTLEVVGKPNDISHYDGIIPPRITGNQLAAKTYSSAKQGAVVYATSTPSNLTGQVKNITEAAPYYFDGTLWQSFSKEIAPIEYYILLTLNSNSTAGLTATSVWSAPVNYWGNTNTYLTASKSYTIGTKNFGGLKGAITFRKIQGIVNVHFQIYRSSDSAPITGDAFISIANIYSDIGYIPNQIALLHTENSTQYFPALLENYAIQIPQTSLNSMSTSYYTYGEVQGYSNWRKSYLP</sequence>
<evidence type="ECO:0000313" key="1">
    <source>
        <dbReference type="EMBL" id="PPZ90981.1"/>
    </source>
</evidence>
<organism evidence="1 2">
    <name type="scientific">Cloacibacterium normanense</name>
    <dbReference type="NCBI Taxonomy" id="237258"/>
    <lineage>
        <taxon>Bacteria</taxon>
        <taxon>Pseudomonadati</taxon>
        <taxon>Bacteroidota</taxon>
        <taxon>Flavobacteriia</taxon>
        <taxon>Flavobacteriales</taxon>
        <taxon>Weeksellaceae</taxon>
    </lineage>
</organism>
<gene>
    <name evidence="1" type="ORF">C3729_09880</name>
</gene>
<evidence type="ECO:0000313" key="2">
    <source>
        <dbReference type="Proteomes" id="UP000238565"/>
    </source>
</evidence>
<reference evidence="1 2" key="1">
    <citation type="submission" date="2018-02" db="EMBL/GenBank/DDBJ databases">
        <title>Draft genome sequence of bacterial isolates from marine environment.</title>
        <authorList>
            <person name="Singh S.K."/>
            <person name="Hill R."/>
            <person name="Major S."/>
            <person name="Cai H."/>
            <person name="Li Y."/>
        </authorList>
    </citation>
    <scope>NUCLEOTIDE SEQUENCE [LARGE SCALE GENOMIC DNA]</scope>
    <source>
        <strain evidence="1 2">IMET F</strain>
    </source>
</reference>
<comment type="caution">
    <text evidence="1">The sequence shown here is derived from an EMBL/GenBank/DDBJ whole genome shotgun (WGS) entry which is preliminary data.</text>
</comment>
<protein>
    <submittedName>
        <fullName evidence="1">Uncharacterized protein</fullName>
    </submittedName>
</protein>
<accession>A0A2S7I330</accession>
<dbReference type="EMBL" id="PTPZ01000006">
    <property type="protein sequence ID" value="PPZ90981.1"/>
    <property type="molecule type" value="Genomic_DNA"/>
</dbReference>
<dbReference type="AlphaFoldDB" id="A0A2S7I330"/>
<dbReference type="Proteomes" id="UP000238565">
    <property type="component" value="Unassembled WGS sequence"/>
</dbReference>
<name>A0A2S7I330_9FLAO</name>
<proteinExistence type="predicted"/>